<reference evidence="5 7" key="2">
    <citation type="submission" date="2017-09" db="EMBL/GenBank/DDBJ databases">
        <title>Bacterial strain isolated from the female urinary microbiota.</title>
        <authorList>
            <person name="Thomas-White K."/>
            <person name="Kumar N."/>
            <person name="Forster S."/>
            <person name="Putonti C."/>
            <person name="Lawley T."/>
            <person name="Wolfe A.J."/>
        </authorList>
    </citation>
    <scope>NUCLEOTIDE SEQUENCE [LARGE SCALE GENOMIC DNA]</scope>
    <source>
        <strain evidence="5 7">UMB0744</strain>
    </source>
</reference>
<dbReference type="EMBL" id="LSDN01000006">
    <property type="protein sequence ID" value="KXB81604.1"/>
    <property type="molecule type" value="Genomic_DNA"/>
</dbReference>
<evidence type="ECO:0000256" key="1">
    <source>
        <dbReference type="ARBA" id="ARBA00022679"/>
    </source>
</evidence>
<organism evidence="4 6">
    <name type="scientific">Varibaculum cambriense</name>
    <dbReference type="NCBI Taxonomy" id="184870"/>
    <lineage>
        <taxon>Bacteria</taxon>
        <taxon>Bacillati</taxon>
        <taxon>Actinomycetota</taxon>
        <taxon>Actinomycetes</taxon>
        <taxon>Actinomycetales</taxon>
        <taxon>Actinomycetaceae</taxon>
        <taxon>Varibaculum</taxon>
    </lineage>
</organism>
<accession>A0AB34X2F8</accession>
<keyword evidence="7" id="KW-1185">Reference proteome</keyword>
<keyword evidence="2 4" id="KW-0418">Kinase</keyword>
<dbReference type="GeneID" id="78352714"/>
<dbReference type="PANTHER" id="PTHR10584:SF166">
    <property type="entry name" value="RIBOKINASE"/>
    <property type="match status" value="1"/>
</dbReference>
<dbReference type="Gene3D" id="3.40.1190.20">
    <property type="match status" value="1"/>
</dbReference>
<dbReference type="EMBL" id="PNGC01000003">
    <property type="protein sequence ID" value="PMB89033.1"/>
    <property type="molecule type" value="Genomic_DNA"/>
</dbReference>
<dbReference type="GO" id="GO:0016301">
    <property type="term" value="F:kinase activity"/>
    <property type="evidence" value="ECO:0007669"/>
    <property type="project" value="UniProtKB-KW"/>
</dbReference>
<sequence length="316" mass="33631">MGGEMAEEKNKLVSVAAVVLTLPMKMSRLPERGTTVLGSAERPGVGEAAEVMLAAARQGIPVVNMSCLGTGPNSTQARQVLRDANIETRTVEVVGDIGMKIQMIEAGGYYASVLTTGVEVDISGRELDKVSMHPGDVVYISAGDLAHTSYRAALAQWLPSLPEQVTVAMAATPQISQIKPEYVSEVLPYVDVVTCNEYESQFLPGSVGHLTSGYVAEKLPESAWVVERIGSYGAKLIDAERQTMVPSLSIEVADTLGVGTAHTGVLLAELVKGHDRLQALERANVAGAMAAEKHGNDTCPRACEIEQRLSEVPAYR</sequence>
<dbReference type="SUPFAM" id="SSF53613">
    <property type="entry name" value="Ribokinase-like"/>
    <property type="match status" value="1"/>
</dbReference>
<dbReference type="Pfam" id="PF00294">
    <property type="entry name" value="PfkB"/>
    <property type="match status" value="1"/>
</dbReference>
<dbReference type="Proteomes" id="UP000243201">
    <property type="component" value="Unassembled WGS sequence"/>
</dbReference>
<proteinExistence type="predicted"/>
<evidence type="ECO:0000313" key="7">
    <source>
        <dbReference type="Proteomes" id="UP000243201"/>
    </source>
</evidence>
<evidence type="ECO:0000259" key="3">
    <source>
        <dbReference type="Pfam" id="PF00294"/>
    </source>
</evidence>
<reference evidence="4 6" key="1">
    <citation type="submission" date="2016-01" db="EMBL/GenBank/DDBJ databases">
        <authorList>
            <person name="Mitreva M."/>
            <person name="Pepin K.H."/>
            <person name="Mihindukulasuriya K.A."/>
            <person name="Fulton R."/>
            <person name="Fronick C."/>
            <person name="O'Laughlin M."/>
            <person name="Miner T."/>
            <person name="Herter B."/>
            <person name="Rosa B.A."/>
            <person name="Cordes M."/>
            <person name="Tomlinson C."/>
            <person name="Wollam A."/>
            <person name="Palsikar V.B."/>
            <person name="Mardis E.R."/>
            <person name="Wilson R.K."/>
        </authorList>
    </citation>
    <scope>NUCLEOTIDE SEQUENCE [LARGE SCALE GENOMIC DNA]</scope>
    <source>
        <strain evidence="4 6">DNF00696</strain>
    </source>
</reference>
<dbReference type="Proteomes" id="UP000070572">
    <property type="component" value="Unassembled WGS sequence"/>
</dbReference>
<gene>
    <name evidence="5" type="ORF">CJ240_08535</name>
    <name evidence="4" type="ORF">HMPREF1862_00353</name>
</gene>
<evidence type="ECO:0000313" key="4">
    <source>
        <dbReference type="EMBL" id="KXB81604.1"/>
    </source>
</evidence>
<evidence type="ECO:0000313" key="6">
    <source>
        <dbReference type="Proteomes" id="UP000070572"/>
    </source>
</evidence>
<feature type="domain" description="Carbohydrate kinase PfkB" evidence="3">
    <location>
        <begin position="46"/>
        <end position="299"/>
    </location>
</feature>
<evidence type="ECO:0000256" key="2">
    <source>
        <dbReference type="ARBA" id="ARBA00022777"/>
    </source>
</evidence>
<evidence type="ECO:0000313" key="5">
    <source>
        <dbReference type="EMBL" id="PMB89033.1"/>
    </source>
</evidence>
<protein>
    <submittedName>
        <fullName evidence="4">Kinase, PfkB family</fullName>
    </submittedName>
</protein>
<keyword evidence="1" id="KW-0808">Transferase</keyword>
<name>A0AB34X2F8_9ACTO</name>
<dbReference type="AlphaFoldDB" id="A0AB34X2F8"/>
<dbReference type="InterPro" id="IPR029056">
    <property type="entry name" value="Ribokinase-like"/>
</dbReference>
<comment type="caution">
    <text evidence="4">The sequence shown here is derived from an EMBL/GenBank/DDBJ whole genome shotgun (WGS) entry which is preliminary data.</text>
</comment>
<dbReference type="PANTHER" id="PTHR10584">
    <property type="entry name" value="SUGAR KINASE"/>
    <property type="match status" value="1"/>
</dbReference>
<dbReference type="RefSeq" id="WP_022865001.1">
    <property type="nucleotide sequence ID" value="NZ_JAWFWJ010000003.1"/>
</dbReference>
<dbReference type="InterPro" id="IPR011611">
    <property type="entry name" value="PfkB_dom"/>
</dbReference>